<keyword evidence="9" id="KW-1185">Reference proteome</keyword>
<dbReference type="SUPFAM" id="SSF53720">
    <property type="entry name" value="ALDH-like"/>
    <property type="match status" value="1"/>
</dbReference>
<dbReference type="InterPro" id="IPR016162">
    <property type="entry name" value="Ald_DH_N"/>
</dbReference>
<dbReference type="Proteomes" id="UP000812672">
    <property type="component" value="Unassembled WGS sequence"/>
</dbReference>
<evidence type="ECO:0000256" key="1">
    <source>
        <dbReference type="ARBA" id="ARBA00011881"/>
    </source>
</evidence>
<dbReference type="PROSITE" id="PS00687">
    <property type="entry name" value="ALDEHYDE_DEHYDR_GLU"/>
    <property type="match status" value="1"/>
</dbReference>
<dbReference type="Gene3D" id="3.40.605.10">
    <property type="entry name" value="Aldehyde Dehydrogenase, Chain A, domain 1"/>
    <property type="match status" value="1"/>
</dbReference>
<keyword evidence="3" id="KW-0520">NAD</keyword>
<dbReference type="Gene3D" id="3.40.309.10">
    <property type="entry name" value="Aldehyde Dehydrogenase, Chain A, domain 2"/>
    <property type="match status" value="1"/>
</dbReference>
<dbReference type="InterPro" id="IPR016161">
    <property type="entry name" value="Ald_DH/histidinol_DH"/>
</dbReference>
<dbReference type="InterPro" id="IPR029510">
    <property type="entry name" value="Ald_DH_CS_GLU"/>
</dbReference>
<dbReference type="EC" id="1.2.1.3" evidence="4"/>
<evidence type="ECO:0000259" key="7">
    <source>
        <dbReference type="Pfam" id="PF00171"/>
    </source>
</evidence>
<dbReference type="PROSITE" id="PS00070">
    <property type="entry name" value="ALDEHYDE_DEHYDR_CYS"/>
    <property type="match status" value="1"/>
</dbReference>
<dbReference type="InterPro" id="IPR044638">
    <property type="entry name" value="ALDH7A1-like"/>
</dbReference>
<dbReference type="RefSeq" id="WP_144163043.1">
    <property type="nucleotide sequence ID" value="NZ_CAUPKR010000022.1"/>
</dbReference>
<evidence type="ECO:0000256" key="4">
    <source>
        <dbReference type="ARBA" id="ARBA00024226"/>
    </source>
</evidence>
<reference evidence="8 9" key="1">
    <citation type="journal article" date="2011" name="Int. J. Syst. Evol. Microbiol.">
        <title>Allobacillus halotolerans gen. nov., sp. nov. isolated from shrimp paste.</title>
        <authorList>
            <person name="Sheu S.Y."/>
            <person name="Arun A.B."/>
            <person name="Jiang S.R."/>
            <person name="Young C.C."/>
            <person name="Chen W.M."/>
        </authorList>
    </citation>
    <scope>NUCLEOTIDE SEQUENCE [LARGE SCALE GENOMIC DNA]</scope>
    <source>
        <strain evidence="8 9">LMG 24826</strain>
    </source>
</reference>
<dbReference type="PANTHER" id="PTHR43521">
    <property type="entry name" value="ALPHA-AMINOADIPIC SEMIALDEHYDE DEHYDROGENASE"/>
    <property type="match status" value="1"/>
</dbReference>
<evidence type="ECO:0000313" key="9">
    <source>
        <dbReference type="Proteomes" id="UP000812672"/>
    </source>
</evidence>
<comment type="subunit">
    <text evidence="1">Homotetramer.</text>
</comment>
<evidence type="ECO:0000313" key="8">
    <source>
        <dbReference type="EMBL" id="MBU6081739.1"/>
    </source>
</evidence>
<organism evidence="8 9">
    <name type="scientific">Allobacillus halotolerans</name>
    <dbReference type="NCBI Taxonomy" id="570278"/>
    <lineage>
        <taxon>Bacteria</taxon>
        <taxon>Bacillati</taxon>
        <taxon>Bacillota</taxon>
        <taxon>Bacilli</taxon>
        <taxon>Bacillales</taxon>
        <taxon>Bacillaceae</taxon>
        <taxon>Allobacillus</taxon>
    </lineage>
</organism>
<gene>
    <name evidence="8" type="ORF">KQ486_12010</name>
</gene>
<protein>
    <recommendedName>
        <fullName evidence="4">aldehyde dehydrogenase (NAD(+))</fullName>
        <ecNumber evidence="4">1.2.1.3</ecNumber>
    </recommendedName>
</protein>
<dbReference type="EMBL" id="JAHLZF010000021">
    <property type="protein sequence ID" value="MBU6081739.1"/>
    <property type="molecule type" value="Genomic_DNA"/>
</dbReference>
<accession>A0ABS6GRL1</accession>
<comment type="similarity">
    <text evidence="6">Belongs to the aldehyde dehydrogenase family.</text>
</comment>
<evidence type="ECO:0000256" key="5">
    <source>
        <dbReference type="PROSITE-ProRule" id="PRU10007"/>
    </source>
</evidence>
<comment type="caution">
    <text evidence="8">The sequence shown here is derived from an EMBL/GenBank/DDBJ whole genome shotgun (WGS) entry which is preliminary data.</text>
</comment>
<evidence type="ECO:0000256" key="6">
    <source>
        <dbReference type="RuleBase" id="RU003345"/>
    </source>
</evidence>
<dbReference type="InterPro" id="IPR016163">
    <property type="entry name" value="Ald_DH_C"/>
</dbReference>
<feature type="active site" evidence="5">
    <location>
        <position position="268"/>
    </location>
</feature>
<proteinExistence type="inferred from homology"/>
<name>A0ABS6GRL1_9BACI</name>
<sequence>MTSKVDQRSDIGETSVGKVDVSQLKNFIGGEWVEPKTDQYGDVVNPANGKKLVDVPLSGTDDVNEAVAAAKKAQKEWSLEPAPMRAEILYDIGQMMKERKEHLSQILTQENGKVLEEARGEVQEGIDMAFYMAGEGRRLFGHTVPAELKNKFAMSVRAPVGVVGIITPWNFPIAIATWKSFPAIVAGNTVVWKPATETPLMAYEMAKIFEEAGLPKGVVNVVFGSGGDVGDAMVHHDDLRVISFTGSNEVGRNIASECGRQLKKVSLEMGGKNAVIVMDDADLELAAQGIVWGAFGTSGQRCTATSRVIVHEKVKEDLEKHILEEMKNLKIGDGLNDDIKVGPIINQGGIDKIKKYIEIGKEEGKLLTGGSELTEGKYESGYYFEPTLFTDVKPNARIAQEEIFGPVLSIIPVESYEEAVEVNNSVEFGLSSSIFTQDANQVFKAQRDLDTGIVYVNAGTTGAEIHLPFGGTKGTGNGHRDSGQAALDVFTEWRAVYVDYSGKLQRAQIDN</sequence>
<dbReference type="PANTHER" id="PTHR43521:SF1">
    <property type="entry name" value="ALPHA-AMINOADIPIC SEMIALDEHYDE DEHYDROGENASE"/>
    <property type="match status" value="1"/>
</dbReference>
<keyword evidence="2 6" id="KW-0560">Oxidoreductase</keyword>
<dbReference type="Pfam" id="PF00171">
    <property type="entry name" value="Aldedh"/>
    <property type="match status" value="1"/>
</dbReference>
<dbReference type="CDD" id="cd07131">
    <property type="entry name" value="ALDH_AldH-CAJ73105"/>
    <property type="match status" value="1"/>
</dbReference>
<evidence type="ECO:0000256" key="2">
    <source>
        <dbReference type="ARBA" id="ARBA00023002"/>
    </source>
</evidence>
<evidence type="ECO:0000256" key="3">
    <source>
        <dbReference type="ARBA" id="ARBA00023027"/>
    </source>
</evidence>
<feature type="domain" description="Aldehyde dehydrogenase" evidence="7">
    <location>
        <begin position="32"/>
        <end position="496"/>
    </location>
</feature>
<dbReference type="InterPro" id="IPR015590">
    <property type="entry name" value="Aldehyde_DH_dom"/>
</dbReference>
<dbReference type="InterPro" id="IPR016160">
    <property type="entry name" value="Ald_DH_CS_CYS"/>
</dbReference>